<proteinExistence type="predicted"/>
<organism evidence="1 2">
    <name type="scientific">Nemania bipapillata</name>
    <dbReference type="NCBI Taxonomy" id="110536"/>
    <lineage>
        <taxon>Eukaryota</taxon>
        <taxon>Fungi</taxon>
        <taxon>Dikarya</taxon>
        <taxon>Ascomycota</taxon>
        <taxon>Pezizomycotina</taxon>
        <taxon>Sordariomycetes</taxon>
        <taxon>Xylariomycetidae</taxon>
        <taxon>Xylariales</taxon>
        <taxon>Xylariaceae</taxon>
        <taxon>Nemania</taxon>
    </lineage>
</organism>
<protein>
    <submittedName>
        <fullName evidence="1">Uncharacterized protein</fullName>
    </submittedName>
</protein>
<evidence type="ECO:0000313" key="1">
    <source>
        <dbReference type="EMBL" id="KAJ8114837.1"/>
    </source>
</evidence>
<comment type="caution">
    <text evidence="1">The sequence shown here is derived from an EMBL/GenBank/DDBJ whole genome shotgun (WGS) entry which is preliminary data.</text>
</comment>
<reference evidence="1" key="1">
    <citation type="submission" date="2022-11" db="EMBL/GenBank/DDBJ databases">
        <title>Genome Sequence of Nemania bipapillata.</title>
        <authorList>
            <person name="Buettner E."/>
        </authorList>
    </citation>
    <scope>NUCLEOTIDE SEQUENCE</scope>
    <source>
        <strain evidence="1">CP14</strain>
    </source>
</reference>
<keyword evidence="2" id="KW-1185">Reference proteome</keyword>
<name>A0ACC2IIA7_9PEZI</name>
<gene>
    <name evidence="1" type="ORF">ONZ43_g4808</name>
</gene>
<sequence>MASHKRRQSIATNALDHLSLGNKIEWLAALDTAYSPEHNYRRSSIICTIGPKTNSVEAINKLRTAGLNVVRMNFSHGSYASPTEYHQSVIDNARAAEKAQVGRPVAIALDTKGPEIRTGNTKGDEDLPLAAGTIMNITTDEQYATSCDTQNMYVDYKNITKVISPGRTIYVDDGILAFEVIEILDEKNLRVKALNNGFISSRKGVNLPNTDVDLPALSEKDKNDLKFGVKNNVMVARGDLGIEIPASEVFAAQKKLIAMCNIAGKPVICATQMLESMIKNPRPTRAEVSDVGNAITDGADCVMLSGETAKGSYPDKAVNEMHEACIKAENSIPYVSHFEELCSIVKRPVSVVESVAMAAVRASLDLNAGGIIVLSTSGDSARLLSKYRPVCPIFMITRTPSASRYAHLYRGVYPFLFPEKKPDFDKVNWQEDVDKRISWGLSQALALNVISRGDTVVVVQGWRGGMGNTNTIRIVKANPEHLGIGQLE</sequence>
<dbReference type="Proteomes" id="UP001153334">
    <property type="component" value="Unassembled WGS sequence"/>
</dbReference>
<evidence type="ECO:0000313" key="2">
    <source>
        <dbReference type="Proteomes" id="UP001153334"/>
    </source>
</evidence>
<dbReference type="EMBL" id="JAPESX010001368">
    <property type="protein sequence ID" value="KAJ8114837.1"/>
    <property type="molecule type" value="Genomic_DNA"/>
</dbReference>
<accession>A0ACC2IIA7</accession>